<gene>
    <name evidence="8" type="ORF">BZK31_07950</name>
</gene>
<feature type="domain" description="DNA primase/helicase Gp4 N-terminal Bacteriophage T7-like" evidence="7">
    <location>
        <begin position="43"/>
        <end position="82"/>
    </location>
</feature>
<name>A0A1X0N9B8_9PSED</name>
<proteinExistence type="predicted"/>
<dbReference type="EMBL" id="MUIO01000021">
    <property type="protein sequence ID" value="ORC60236.1"/>
    <property type="molecule type" value="Genomic_DNA"/>
</dbReference>
<dbReference type="Pfam" id="PF08273">
    <property type="entry name" value="Zn_Ribbon_Prim"/>
    <property type="match status" value="1"/>
</dbReference>
<dbReference type="OrthoDB" id="8967890at2"/>
<keyword evidence="4" id="KW-0548">Nucleotidyltransferase</keyword>
<organism evidence="8 9">
    <name type="scientific">Pseudomonas floridensis</name>
    <dbReference type="NCBI Taxonomy" id="1958950"/>
    <lineage>
        <taxon>Bacteria</taxon>
        <taxon>Pseudomonadati</taxon>
        <taxon>Pseudomonadota</taxon>
        <taxon>Gammaproteobacteria</taxon>
        <taxon>Pseudomonadales</taxon>
        <taxon>Pseudomonadaceae</taxon>
        <taxon>Pseudomonas</taxon>
    </lineage>
</organism>
<dbReference type="Gene3D" id="3.90.580.10">
    <property type="entry name" value="Zinc finger, CHC2-type domain"/>
    <property type="match status" value="1"/>
</dbReference>
<keyword evidence="1" id="KW-0240">DNA-directed RNA polymerase</keyword>
<keyword evidence="5" id="KW-0235">DNA replication</keyword>
<evidence type="ECO:0000256" key="1">
    <source>
        <dbReference type="ARBA" id="ARBA00022478"/>
    </source>
</evidence>
<dbReference type="SMART" id="SM00778">
    <property type="entry name" value="Prim_Zn_Ribbon"/>
    <property type="match status" value="1"/>
</dbReference>
<dbReference type="GO" id="GO:1990077">
    <property type="term" value="C:primosome complex"/>
    <property type="evidence" value="ECO:0007669"/>
    <property type="project" value="UniProtKB-KW"/>
</dbReference>
<dbReference type="GO" id="GO:0008270">
    <property type="term" value="F:zinc ion binding"/>
    <property type="evidence" value="ECO:0007669"/>
    <property type="project" value="InterPro"/>
</dbReference>
<keyword evidence="3" id="KW-0808">Transferase</keyword>
<dbReference type="GO" id="GO:0003677">
    <property type="term" value="F:DNA binding"/>
    <property type="evidence" value="ECO:0007669"/>
    <property type="project" value="InterPro"/>
</dbReference>
<dbReference type="GO" id="GO:0006269">
    <property type="term" value="P:DNA replication, synthesis of primer"/>
    <property type="evidence" value="ECO:0007669"/>
    <property type="project" value="UniProtKB-KW"/>
</dbReference>
<dbReference type="SUPFAM" id="SSF57783">
    <property type="entry name" value="Zinc beta-ribbon"/>
    <property type="match status" value="1"/>
</dbReference>
<dbReference type="Pfam" id="PF13362">
    <property type="entry name" value="Toprim_3"/>
    <property type="match status" value="1"/>
</dbReference>
<dbReference type="InterPro" id="IPR013237">
    <property type="entry name" value="Phage_T7_Gp4_N"/>
</dbReference>
<dbReference type="STRING" id="1958950.BZK31_07950"/>
<evidence type="ECO:0000313" key="9">
    <source>
        <dbReference type="Proteomes" id="UP000192815"/>
    </source>
</evidence>
<sequence>MSKDSEGNYAPEKQDVLVAADGRWHDIYASLASSLVPAHKKAGRGVPCPVHGGEDGFKIFRKTAGSSSGGICRTCGVKADGIALLMWVNRWSFHHALQEVGALLRIKDPHGRTADGFVPSVVIRKERAPSKPEASDDWLREAMRNLWKGTVPLTDPSAEPARLYLRSRGILAWDRPELSRYVRFHPELTYKDKSGKRSKHPGIVCTLIDPEGQAVTINRHYLTMKGEKADLAEPKKMFPIPSNRKLPGCAVPTSHPGEVLDVCEGLETALSVETAMGIPVWPLVNSYLLESFVPPACTKAVRIWADKDRKEGGQKAAFALKKRLWEMGIKAQIMLPDMPIPDGSKGVDWNDVLRERGSLGFLGHEVYRAQR</sequence>
<dbReference type="InterPro" id="IPR006171">
    <property type="entry name" value="TOPRIM_dom"/>
</dbReference>
<evidence type="ECO:0000256" key="6">
    <source>
        <dbReference type="ARBA" id="ARBA00023163"/>
    </source>
</evidence>
<evidence type="ECO:0000256" key="2">
    <source>
        <dbReference type="ARBA" id="ARBA00022515"/>
    </source>
</evidence>
<keyword evidence="2" id="KW-0639">Primosome</keyword>
<evidence type="ECO:0000313" key="8">
    <source>
        <dbReference type="EMBL" id="ORC60236.1"/>
    </source>
</evidence>
<dbReference type="GO" id="GO:0016779">
    <property type="term" value="F:nucleotidyltransferase activity"/>
    <property type="evidence" value="ECO:0007669"/>
    <property type="project" value="UniProtKB-KW"/>
</dbReference>
<keyword evidence="6" id="KW-0804">Transcription</keyword>
<dbReference type="RefSeq" id="WP_083182184.1">
    <property type="nucleotide sequence ID" value="NZ_CBCRZR010000007.1"/>
</dbReference>
<dbReference type="InterPro" id="IPR036977">
    <property type="entry name" value="DNA_primase_Znf_CHC2"/>
</dbReference>
<reference evidence="9" key="1">
    <citation type="submission" date="2017-02" db="EMBL/GenBank/DDBJ databases">
        <title>Pseudomonas floridae sp. nov., a novel pathogenic bacterial species isolated from tomato.</title>
        <authorList>
            <person name="Timilsina S."/>
            <person name="Vallad G.E."/>
            <person name="Jones J.B."/>
        </authorList>
    </citation>
    <scope>NUCLEOTIDE SEQUENCE [LARGE SCALE GENOMIC DNA]</scope>
    <source>
        <strain evidence="9">GEV388</strain>
    </source>
</reference>
<dbReference type="InterPro" id="IPR055570">
    <property type="entry name" value="DUF7146"/>
</dbReference>
<protein>
    <submittedName>
        <fullName evidence="8">DNA primase</fullName>
    </submittedName>
</protein>
<evidence type="ECO:0000256" key="5">
    <source>
        <dbReference type="ARBA" id="ARBA00022705"/>
    </source>
</evidence>
<dbReference type="Proteomes" id="UP000192815">
    <property type="component" value="Unassembled WGS sequence"/>
</dbReference>
<keyword evidence="9" id="KW-1185">Reference proteome</keyword>
<comment type="caution">
    <text evidence="8">The sequence shown here is derived from an EMBL/GenBank/DDBJ whole genome shotgun (WGS) entry which is preliminary data.</text>
</comment>
<accession>A0A1X0N9B8</accession>
<evidence type="ECO:0000256" key="4">
    <source>
        <dbReference type="ARBA" id="ARBA00022695"/>
    </source>
</evidence>
<dbReference type="GO" id="GO:0000428">
    <property type="term" value="C:DNA-directed RNA polymerase complex"/>
    <property type="evidence" value="ECO:0007669"/>
    <property type="project" value="UniProtKB-KW"/>
</dbReference>
<evidence type="ECO:0000256" key="3">
    <source>
        <dbReference type="ARBA" id="ARBA00022679"/>
    </source>
</evidence>
<evidence type="ECO:0000259" key="7">
    <source>
        <dbReference type="SMART" id="SM00778"/>
    </source>
</evidence>
<dbReference type="Pfam" id="PF23639">
    <property type="entry name" value="DUF7146"/>
    <property type="match status" value="1"/>
</dbReference>
<dbReference type="GO" id="GO:0004386">
    <property type="term" value="F:helicase activity"/>
    <property type="evidence" value="ECO:0007669"/>
    <property type="project" value="InterPro"/>
</dbReference>
<dbReference type="AlphaFoldDB" id="A0A1X0N9B8"/>